<evidence type="ECO:0000313" key="2">
    <source>
        <dbReference type="EMBL" id="KAJ3782222.1"/>
    </source>
</evidence>
<sequence>MIGCAPKYTPLPPGIDLSNSQPTPISPEDFEFMKNKDSVGLLGCLNHISHGTRMDISYAVALIQRFSSDPRPIH</sequence>
<comment type="caution">
    <text evidence="2">The sequence shown here is derived from an EMBL/GenBank/DDBJ whole genome shotgun (WGS) entry which is preliminary data.</text>
</comment>
<evidence type="ECO:0000256" key="1">
    <source>
        <dbReference type="SAM" id="MobiDB-lite"/>
    </source>
</evidence>
<feature type="non-terminal residue" evidence="2">
    <location>
        <position position="74"/>
    </location>
</feature>
<reference evidence="2" key="1">
    <citation type="submission" date="2022-08" db="EMBL/GenBank/DDBJ databases">
        <authorList>
            <consortium name="DOE Joint Genome Institute"/>
            <person name="Min B."/>
            <person name="Riley R."/>
            <person name="Sierra-Patev S."/>
            <person name="Naranjo-Ortiz M."/>
            <person name="Looney B."/>
            <person name="Konkel Z."/>
            <person name="Slot J.C."/>
            <person name="Sakamoto Y."/>
            <person name="Steenwyk J.L."/>
            <person name="Rokas A."/>
            <person name="Carro J."/>
            <person name="Camarero S."/>
            <person name="Ferreira P."/>
            <person name="Molpeceres G."/>
            <person name="Ruiz-Duenas F.J."/>
            <person name="Serrano A."/>
            <person name="Henrissat B."/>
            <person name="Drula E."/>
            <person name="Hughes K.W."/>
            <person name="Mata J.L."/>
            <person name="Ishikawa N.K."/>
            <person name="Vargas-Isla R."/>
            <person name="Ushijima S."/>
            <person name="Smith C.A."/>
            <person name="Ahrendt S."/>
            <person name="Andreopoulos W."/>
            <person name="He G."/>
            <person name="Labutti K."/>
            <person name="Lipzen A."/>
            <person name="Ng V."/>
            <person name="Sandor L."/>
            <person name="Barry K."/>
            <person name="Martinez A.T."/>
            <person name="Xiao Y."/>
            <person name="Gibbons J.G."/>
            <person name="Terashima K."/>
            <person name="Hibbett D.S."/>
            <person name="Grigoriev I.V."/>
        </authorList>
    </citation>
    <scope>NUCLEOTIDE SEQUENCE</scope>
    <source>
        <strain evidence="2">TFB10291</strain>
    </source>
</reference>
<dbReference type="EMBL" id="MU793491">
    <property type="protein sequence ID" value="KAJ3782222.1"/>
    <property type="molecule type" value="Genomic_DNA"/>
</dbReference>
<keyword evidence="3" id="KW-1185">Reference proteome</keyword>
<gene>
    <name evidence="2" type="ORF">GGU10DRAFT_298283</name>
</gene>
<protein>
    <submittedName>
        <fullName evidence="2">Uncharacterized protein</fullName>
    </submittedName>
</protein>
<organism evidence="2 3">
    <name type="scientific">Lentinula aff. detonsa</name>
    <dbReference type="NCBI Taxonomy" id="2804958"/>
    <lineage>
        <taxon>Eukaryota</taxon>
        <taxon>Fungi</taxon>
        <taxon>Dikarya</taxon>
        <taxon>Basidiomycota</taxon>
        <taxon>Agaricomycotina</taxon>
        <taxon>Agaricomycetes</taxon>
        <taxon>Agaricomycetidae</taxon>
        <taxon>Agaricales</taxon>
        <taxon>Marasmiineae</taxon>
        <taxon>Omphalotaceae</taxon>
        <taxon>Lentinula</taxon>
    </lineage>
</organism>
<dbReference type="AlphaFoldDB" id="A0AA38NHX6"/>
<dbReference type="Proteomes" id="UP001163798">
    <property type="component" value="Unassembled WGS sequence"/>
</dbReference>
<feature type="region of interest" description="Disordered" evidence="1">
    <location>
        <begin position="1"/>
        <end position="25"/>
    </location>
</feature>
<evidence type="ECO:0000313" key="3">
    <source>
        <dbReference type="Proteomes" id="UP001163798"/>
    </source>
</evidence>
<accession>A0AA38NHX6</accession>
<name>A0AA38NHX6_9AGAR</name>
<proteinExistence type="predicted"/>